<name>A0A2Z6ZU34_9LAMI</name>
<sequence>METKAVEQTADEAMSLEDILMTIPVDCPLLSAGVEIMKIILGGTISIPGANEGDWYKAGLPKISAADKGKAPFLERDPVKGNPIKDKFSLILADIV</sequence>
<evidence type="ECO:0000313" key="2">
    <source>
        <dbReference type="Proteomes" id="UP000250235"/>
    </source>
</evidence>
<accession>A0A2Z6ZU34</accession>
<dbReference type="EMBL" id="KV094579">
    <property type="protein sequence ID" value="KZT76774.1"/>
    <property type="molecule type" value="Genomic_DNA"/>
</dbReference>
<dbReference type="Proteomes" id="UP000250235">
    <property type="component" value="Unassembled WGS sequence"/>
</dbReference>
<dbReference type="GO" id="GO:0016874">
    <property type="term" value="F:ligase activity"/>
    <property type="evidence" value="ECO:0007669"/>
    <property type="project" value="UniProtKB-KW"/>
</dbReference>
<organism evidence="1 2">
    <name type="scientific">Dorcoceras hygrometricum</name>
    <dbReference type="NCBI Taxonomy" id="472368"/>
    <lineage>
        <taxon>Eukaryota</taxon>
        <taxon>Viridiplantae</taxon>
        <taxon>Streptophyta</taxon>
        <taxon>Embryophyta</taxon>
        <taxon>Tracheophyta</taxon>
        <taxon>Spermatophyta</taxon>
        <taxon>Magnoliopsida</taxon>
        <taxon>eudicotyledons</taxon>
        <taxon>Gunneridae</taxon>
        <taxon>Pentapetalae</taxon>
        <taxon>asterids</taxon>
        <taxon>lamiids</taxon>
        <taxon>Lamiales</taxon>
        <taxon>Gesneriaceae</taxon>
        <taxon>Didymocarpoideae</taxon>
        <taxon>Trichosporeae</taxon>
        <taxon>Loxocarpinae</taxon>
        <taxon>Dorcoceras</taxon>
    </lineage>
</organism>
<dbReference type="AlphaFoldDB" id="A0A2Z6ZU34"/>
<evidence type="ECO:0000313" key="1">
    <source>
        <dbReference type="EMBL" id="KZT76774.1"/>
    </source>
</evidence>
<reference evidence="1 2" key="1">
    <citation type="journal article" date="2015" name="Proc. Natl. Acad. Sci. U.S.A.">
        <title>The resurrection genome of Boea hygrometrica: A blueprint for survival of dehydration.</title>
        <authorList>
            <person name="Xiao L."/>
            <person name="Yang G."/>
            <person name="Zhang L."/>
            <person name="Yang X."/>
            <person name="Zhao S."/>
            <person name="Ji Z."/>
            <person name="Zhou Q."/>
            <person name="Hu M."/>
            <person name="Wang Y."/>
            <person name="Chen M."/>
            <person name="Xu Y."/>
            <person name="Jin H."/>
            <person name="Xiao X."/>
            <person name="Hu G."/>
            <person name="Bao F."/>
            <person name="Hu Y."/>
            <person name="Wan P."/>
            <person name="Li L."/>
            <person name="Deng X."/>
            <person name="Kuang T."/>
            <person name="Xiang C."/>
            <person name="Zhu J.K."/>
            <person name="Oliver M.J."/>
            <person name="He Y."/>
        </authorList>
    </citation>
    <scope>NUCLEOTIDE SEQUENCE [LARGE SCALE GENOMIC DNA]</scope>
    <source>
        <strain evidence="2">cv. XS01</strain>
    </source>
</reference>
<keyword evidence="1" id="KW-0436">Ligase</keyword>
<protein>
    <submittedName>
        <fullName evidence="1">Leucine--tRNA ligase, mitochondrial</fullName>
    </submittedName>
</protein>
<proteinExistence type="predicted"/>
<gene>
    <name evidence="1" type="ORF">F511_46202</name>
</gene>
<keyword evidence="2" id="KW-1185">Reference proteome</keyword>